<dbReference type="EMBL" id="CP045903">
    <property type="protein sequence ID" value="QQP39270.1"/>
    <property type="molecule type" value="Genomic_DNA"/>
</dbReference>
<gene>
    <name evidence="2" type="ORF">FKW44_020097</name>
</gene>
<evidence type="ECO:0000313" key="3">
    <source>
        <dbReference type="Proteomes" id="UP000595437"/>
    </source>
</evidence>
<accession>A0A7T8GXI4</accession>
<evidence type="ECO:0000256" key="1">
    <source>
        <dbReference type="SAM" id="MobiDB-lite"/>
    </source>
</evidence>
<proteinExistence type="predicted"/>
<dbReference type="Proteomes" id="UP000595437">
    <property type="component" value="Chromosome 14"/>
</dbReference>
<protein>
    <submittedName>
        <fullName evidence="2">Uncharacterized protein</fullName>
    </submittedName>
</protein>
<dbReference type="AlphaFoldDB" id="A0A7T8GXI4"/>
<feature type="region of interest" description="Disordered" evidence="1">
    <location>
        <begin position="1"/>
        <end position="22"/>
    </location>
</feature>
<reference evidence="3" key="1">
    <citation type="submission" date="2021-01" db="EMBL/GenBank/DDBJ databases">
        <title>Caligus Genome Assembly.</title>
        <authorList>
            <person name="Gallardo-Escarate C."/>
        </authorList>
    </citation>
    <scope>NUCLEOTIDE SEQUENCE [LARGE SCALE GENOMIC DNA]</scope>
</reference>
<organism evidence="2 3">
    <name type="scientific">Caligus rogercresseyi</name>
    <name type="common">Sea louse</name>
    <dbReference type="NCBI Taxonomy" id="217165"/>
    <lineage>
        <taxon>Eukaryota</taxon>
        <taxon>Metazoa</taxon>
        <taxon>Ecdysozoa</taxon>
        <taxon>Arthropoda</taxon>
        <taxon>Crustacea</taxon>
        <taxon>Multicrustacea</taxon>
        <taxon>Hexanauplia</taxon>
        <taxon>Copepoda</taxon>
        <taxon>Siphonostomatoida</taxon>
        <taxon>Caligidae</taxon>
        <taxon>Caligus</taxon>
    </lineage>
</organism>
<sequence length="53" mass="6206">MREMACEKVQYHHEGRQEDPPNTECKKVARKVCAPSNCQIFPVRKFATTRNEL</sequence>
<keyword evidence="3" id="KW-1185">Reference proteome</keyword>
<evidence type="ECO:0000313" key="2">
    <source>
        <dbReference type="EMBL" id="QQP39270.1"/>
    </source>
</evidence>
<name>A0A7T8GXI4_CALRO</name>